<dbReference type="InterPro" id="IPR009057">
    <property type="entry name" value="Homeodomain-like_sf"/>
</dbReference>
<dbReference type="AlphaFoldDB" id="A0A8J3ZL56"/>
<dbReference type="InterPro" id="IPR032783">
    <property type="entry name" value="AraC_lig"/>
</dbReference>
<evidence type="ECO:0000256" key="2">
    <source>
        <dbReference type="ARBA" id="ARBA00023125"/>
    </source>
</evidence>
<dbReference type="Pfam" id="PF12852">
    <property type="entry name" value="Cupin_6"/>
    <property type="match status" value="1"/>
</dbReference>
<evidence type="ECO:0000313" key="5">
    <source>
        <dbReference type="EMBL" id="GIJ64957.1"/>
    </source>
</evidence>
<proteinExistence type="predicted"/>
<evidence type="ECO:0000256" key="3">
    <source>
        <dbReference type="ARBA" id="ARBA00023163"/>
    </source>
</evidence>
<evidence type="ECO:0000259" key="4">
    <source>
        <dbReference type="PROSITE" id="PS01124"/>
    </source>
</evidence>
<protein>
    <submittedName>
        <fullName evidence="5">AraC family transcriptional regulator</fullName>
    </submittedName>
</protein>
<dbReference type="RefSeq" id="WP_204014900.1">
    <property type="nucleotide sequence ID" value="NZ_BOPG01000142.1"/>
</dbReference>
<sequence>MTSTDTWAPTDPLGEALHLLRMNGAYYCRSELSAPWGLMLPPMRGHLWFHVVTSGNALLQTGDAAPVAIRPGELALVPHGEGHSLRSAPDASLVGVTELTLEAVSDRYEILRHGGGGAPTTMICGAVRFDQPVARHLMTVLPQTIHVRATSFPQQDWMHSTLMFMANEAKELRPGGEEVITRLGDIIVIQAIRSWIETDPAARNGWLGAFQDPQIGRALYLIHRDPNRRWTVAALAAELAISRSAFAARFTRLAGEPVMQYLTRWRMYLALDALQRDRTTAAELAARFGYQSEAAFARAFKRVIGVPPGSVRRGGPDASEFDDRWIDSRAST</sequence>
<evidence type="ECO:0000313" key="6">
    <source>
        <dbReference type="Proteomes" id="UP000612585"/>
    </source>
</evidence>
<keyword evidence="2" id="KW-0238">DNA-binding</keyword>
<dbReference type="SMART" id="SM00342">
    <property type="entry name" value="HTH_ARAC"/>
    <property type="match status" value="1"/>
</dbReference>
<keyword evidence="1" id="KW-0805">Transcription regulation</keyword>
<dbReference type="EMBL" id="BOPG01000142">
    <property type="protein sequence ID" value="GIJ64957.1"/>
    <property type="molecule type" value="Genomic_DNA"/>
</dbReference>
<organism evidence="5 6">
    <name type="scientific">Virgisporangium aurantiacum</name>
    <dbReference type="NCBI Taxonomy" id="175570"/>
    <lineage>
        <taxon>Bacteria</taxon>
        <taxon>Bacillati</taxon>
        <taxon>Actinomycetota</taxon>
        <taxon>Actinomycetes</taxon>
        <taxon>Micromonosporales</taxon>
        <taxon>Micromonosporaceae</taxon>
        <taxon>Virgisporangium</taxon>
    </lineage>
</organism>
<dbReference type="PANTHER" id="PTHR46796">
    <property type="entry name" value="HTH-TYPE TRANSCRIPTIONAL ACTIVATOR RHAS-RELATED"/>
    <property type="match status" value="1"/>
</dbReference>
<dbReference type="GO" id="GO:0003700">
    <property type="term" value="F:DNA-binding transcription factor activity"/>
    <property type="evidence" value="ECO:0007669"/>
    <property type="project" value="InterPro"/>
</dbReference>
<dbReference type="InterPro" id="IPR018060">
    <property type="entry name" value="HTH_AraC"/>
</dbReference>
<keyword evidence="3" id="KW-0804">Transcription</keyword>
<name>A0A8J3ZL56_9ACTN</name>
<dbReference type="PROSITE" id="PS01124">
    <property type="entry name" value="HTH_ARAC_FAMILY_2"/>
    <property type="match status" value="1"/>
</dbReference>
<dbReference type="PANTHER" id="PTHR46796:SF7">
    <property type="entry name" value="ARAC FAMILY TRANSCRIPTIONAL REGULATOR"/>
    <property type="match status" value="1"/>
</dbReference>
<dbReference type="Pfam" id="PF12833">
    <property type="entry name" value="HTH_18"/>
    <property type="match status" value="1"/>
</dbReference>
<dbReference type="Gene3D" id="1.10.10.60">
    <property type="entry name" value="Homeodomain-like"/>
    <property type="match status" value="1"/>
</dbReference>
<evidence type="ECO:0000256" key="1">
    <source>
        <dbReference type="ARBA" id="ARBA00023015"/>
    </source>
</evidence>
<dbReference type="SUPFAM" id="SSF46689">
    <property type="entry name" value="Homeodomain-like"/>
    <property type="match status" value="2"/>
</dbReference>
<keyword evidence="6" id="KW-1185">Reference proteome</keyword>
<dbReference type="Proteomes" id="UP000612585">
    <property type="component" value="Unassembled WGS sequence"/>
</dbReference>
<feature type="domain" description="HTH araC/xylS-type" evidence="4">
    <location>
        <begin position="216"/>
        <end position="314"/>
    </location>
</feature>
<reference evidence="5" key="1">
    <citation type="submission" date="2021-01" db="EMBL/GenBank/DDBJ databases">
        <title>Whole genome shotgun sequence of Virgisporangium aurantiacum NBRC 16421.</title>
        <authorList>
            <person name="Komaki H."/>
            <person name="Tamura T."/>
        </authorList>
    </citation>
    <scope>NUCLEOTIDE SEQUENCE</scope>
    <source>
        <strain evidence="5">NBRC 16421</strain>
    </source>
</reference>
<gene>
    <name evidence="5" type="ORF">Vau01_124730</name>
</gene>
<dbReference type="InterPro" id="IPR050204">
    <property type="entry name" value="AraC_XylS_family_regulators"/>
</dbReference>
<accession>A0A8J3ZL56</accession>
<comment type="caution">
    <text evidence="5">The sequence shown here is derived from an EMBL/GenBank/DDBJ whole genome shotgun (WGS) entry which is preliminary data.</text>
</comment>
<dbReference type="GO" id="GO:0043565">
    <property type="term" value="F:sequence-specific DNA binding"/>
    <property type="evidence" value="ECO:0007669"/>
    <property type="project" value="InterPro"/>
</dbReference>